<gene>
    <name evidence="2" type="ORF">CXL00_04575</name>
</gene>
<organism evidence="2 3">
    <name type="scientific">Stutzerimonas stutzeri</name>
    <name type="common">Pseudomonas stutzeri</name>
    <dbReference type="NCBI Taxonomy" id="316"/>
    <lineage>
        <taxon>Bacteria</taxon>
        <taxon>Pseudomonadati</taxon>
        <taxon>Pseudomonadota</taxon>
        <taxon>Gammaproteobacteria</taxon>
        <taxon>Pseudomonadales</taxon>
        <taxon>Pseudomonadaceae</taxon>
        <taxon>Stutzerimonas</taxon>
    </lineage>
</organism>
<evidence type="ECO:0000313" key="2">
    <source>
        <dbReference type="EMBL" id="PNG08321.1"/>
    </source>
</evidence>
<evidence type="ECO:0000313" key="3">
    <source>
        <dbReference type="Proteomes" id="UP000235897"/>
    </source>
</evidence>
<protein>
    <submittedName>
        <fullName evidence="2">Chromosome partitioning protein ParA</fullName>
    </submittedName>
</protein>
<dbReference type="AlphaFoldDB" id="A0A2N8T0P6"/>
<name>A0A2N8T0P6_STUST</name>
<reference evidence="2 3" key="1">
    <citation type="submission" date="2018-01" db="EMBL/GenBank/DDBJ databases">
        <title>Denitrification phenotypes of diverse strains of Pseudomonas stutzeri.</title>
        <authorList>
            <person name="Milligan D.A."/>
            <person name="Bergaust L."/>
            <person name="Bakken L.R."/>
            <person name="Frostegard A."/>
        </authorList>
    </citation>
    <scope>NUCLEOTIDE SEQUENCE [LARGE SCALE GENOMIC DNA]</scope>
    <source>
        <strain evidence="2 3">28a3</strain>
    </source>
</reference>
<dbReference type="Proteomes" id="UP000235897">
    <property type="component" value="Unassembled WGS sequence"/>
</dbReference>
<keyword evidence="1" id="KW-0175">Coiled coil</keyword>
<evidence type="ECO:0000256" key="1">
    <source>
        <dbReference type="SAM" id="Coils"/>
    </source>
</evidence>
<proteinExistence type="predicted"/>
<dbReference type="OrthoDB" id="6189582at2"/>
<accession>A0A2N8T0P6</accession>
<feature type="coiled-coil region" evidence="1">
    <location>
        <begin position="189"/>
        <end position="277"/>
    </location>
</feature>
<dbReference type="RefSeq" id="WP_102846071.1">
    <property type="nucleotide sequence ID" value="NZ_CP073105.1"/>
</dbReference>
<sequence>MQIKPQTVEAVLFFNDGGVCKEMLYPEFEAVLDGMVSMPEFADQQMRVVYVLINTRLQIRAAVFFFLDFNEDGSADSGWNIPLRNLAERTGRGPDLGAGPIRLACRSQCPVSWYQMHLWDPELTQGQNHLVMLRDRIKRNQLGLLVEEDTPQAVPAERLQMVAEDAWYAADSATQTSIRRAETLEQEQRLKAAQLIKQQRLRIASLEQQREADISRLRELAAQQQAKLLDEIAQLRQELLEKEGLVERLQVQLHEQAEGFQKNREEMSRQLRALEQNGRAEADAARAQFDEELRRQIAAAVAEYKEQVSIRDVELAYRNELDSQLQDEIEQLRARCETLAEQSGDRVLERLCALGVAFMAYHPGAGHLTIPLADITRYRHNPLAYAAAKCAVSEEQYKQWVEHYQQPVCIATLSSGERCNMPLDKVETPARFVLGESNCCARHRSQERLRTGS</sequence>
<dbReference type="EMBL" id="POUW01000001">
    <property type="protein sequence ID" value="PNG08321.1"/>
    <property type="molecule type" value="Genomic_DNA"/>
</dbReference>
<comment type="caution">
    <text evidence="2">The sequence shown here is derived from an EMBL/GenBank/DDBJ whole genome shotgun (WGS) entry which is preliminary data.</text>
</comment>